<evidence type="ECO:0008006" key="2">
    <source>
        <dbReference type="Google" id="ProtNLM"/>
    </source>
</evidence>
<dbReference type="Pfam" id="PF05402">
    <property type="entry name" value="PqqD"/>
    <property type="match status" value="1"/>
</dbReference>
<organism evidence="1">
    <name type="scientific">marine sediment metagenome</name>
    <dbReference type="NCBI Taxonomy" id="412755"/>
    <lineage>
        <taxon>unclassified sequences</taxon>
        <taxon>metagenomes</taxon>
        <taxon>ecological metagenomes</taxon>
    </lineage>
</organism>
<reference evidence="1" key="1">
    <citation type="journal article" date="2015" name="Nature">
        <title>Complex archaea that bridge the gap between prokaryotes and eukaryotes.</title>
        <authorList>
            <person name="Spang A."/>
            <person name="Saw J.H."/>
            <person name="Jorgensen S.L."/>
            <person name="Zaremba-Niedzwiedzka K."/>
            <person name="Martijn J."/>
            <person name="Lind A.E."/>
            <person name="van Eijk R."/>
            <person name="Schleper C."/>
            <person name="Guy L."/>
            <person name="Ettema T.J."/>
        </authorList>
    </citation>
    <scope>NUCLEOTIDE SEQUENCE</scope>
</reference>
<name>A0A0F9YCX0_9ZZZZ</name>
<proteinExistence type="predicted"/>
<comment type="caution">
    <text evidence="1">The sequence shown here is derived from an EMBL/GenBank/DDBJ whole genome shotgun (WGS) entry which is preliminary data.</text>
</comment>
<sequence length="112" mass="12465">MTPFKMISTETTNAMISNTDISTTALLQRNPDMIAANLDGDLVMMNEKLGRYYGISGVGARAWELLETPASIDDLVDAICQEYDIDTDTCQQDITRFAQDLMKVNLIEPVNQ</sequence>
<gene>
    <name evidence="1" type="ORF">LCGC14_0107140</name>
</gene>
<dbReference type="EMBL" id="LAZR01000031">
    <property type="protein sequence ID" value="KKO02299.1"/>
    <property type="molecule type" value="Genomic_DNA"/>
</dbReference>
<dbReference type="InterPro" id="IPR041881">
    <property type="entry name" value="PqqD_sf"/>
</dbReference>
<dbReference type="InterPro" id="IPR008792">
    <property type="entry name" value="PQQD"/>
</dbReference>
<accession>A0A0F9YCX0</accession>
<evidence type="ECO:0000313" key="1">
    <source>
        <dbReference type="EMBL" id="KKO02299.1"/>
    </source>
</evidence>
<dbReference type="Gene3D" id="1.10.10.1150">
    <property type="entry name" value="Coenzyme PQQ synthesis protein D (PqqD)"/>
    <property type="match status" value="1"/>
</dbReference>
<protein>
    <recommendedName>
        <fullName evidence="2">Coenzyme PQQ synthesis protein D (PqqD)</fullName>
    </recommendedName>
</protein>
<dbReference type="AlphaFoldDB" id="A0A0F9YCX0"/>